<gene>
    <name evidence="10" type="ORF">CSSPTR1EN2_LOCUS21962</name>
</gene>
<proteinExistence type="inferred from homology"/>
<evidence type="ECO:0000256" key="3">
    <source>
        <dbReference type="ARBA" id="ARBA00022692"/>
    </source>
</evidence>
<accession>A0ABP0V3T3</accession>
<name>A0ABP0V3T3_9BRYO</name>
<dbReference type="Gene3D" id="1.10.630.10">
    <property type="entry name" value="Cytochrome P450"/>
    <property type="match status" value="1"/>
</dbReference>
<keyword evidence="9" id="KW-0503">Monooxygenase</keyword>
<evidence type="ECO:0000256" key="6">
    <source>
        <dbReference type="ARBA" id="ARBA00023002"/>
    </source>
</evidence>
<dbReference type="SUPFAM" id="SSF48264">
    <property type="entry name" value="Cytochrome P450"/>
    <property type="match status" value="1"/>
</dbReference>
<evidence type="ECO:0000256" key="1">
    <source>
        <dbReference type="ARBA" id="ARBA00004370"/>
    </source>
</evidence>
<sequence>MVMIFNRCKTNIMLVLFTRFMPLSLSTQVVCFVVTPVRIKRIMSRQGVKGPQALWLLGNMPDILRLQRAEAEKDMKTGDYDTLSHILPFHTRNCQAYGKRYLWWFGWEPRITLTEPDLIKEVLMNKNGFYSKSKIQNRFVIEVLGNGLVTTTGEEWALHRQIVNPAFHQEKLKAMVGAMVKCASSMADEWEMRVQHDGGCVELEVGDYMRHVTADIIAHTAFGSSYEKGRKVFDQQLVLRNHLGQRALQRFSALPGYSLLPTPLNIQILKTQMTISSSLREIIQSRRDMVNQAKNASHGIDLLGLMLTAASEETALKGGKVQFGMQALIDNCKTFFLAGHETTATLLTWTMMLLASHTTWQESAREEVTRVCGRGNHSIDTDMLSKLKTLNMILNESLRLFSPLAIQTRQALRDAKLGDLDIPKGLSLHFPKPAVHLDPDLWGADVLEFKPERFADGVAKASKHPSAFIPFSLGPRFCVGQGFALEEARSVLAVVLQRFRFHLSPNYRHAPYLQFTVKPKYGVPVMLECL</sequence>
<dbReference type="InterPro" id="IPR050665">
    <property type="entry name" value="Cytochrome_P450_Monooxygen"/>
</dbReference>
<dbReference type="InterPro" id="IPR017972">
    <property type="entry name" value="Cyt_P450_CS"/>
</dbReference>
<dbReference type="InterPro" id="IPR001128">
    <property type="entry name" value="Cyt_P450"/>
</dbReference>
<keyword evidence="6 9" id="KW-0560">Oxidoreductase</keyword>
<organism evidence="10 11">
    <name type="scientific">Sphagnum troendelagicum</name>
    <dbReference type="NCBI Taxonomy" id="128251"/>
    <lineage>
        <taxon>Eukaryota</taxon>
        <taxon>Viridiplantae</taxon>
        <taxon>Streptophyta</taxon>
        <taxon>Embryophyta</taxon>
        <taxon>Bryophyta</taxon>
        <taxon>Sphagnophytina</taxon>
        <taxon>Sphagnopsida</taxon>
        <taxon>Sphagnales</taxon>
        <taxon>Sphagnaceae</taxon>
        <taxon>Sphagnum</taxon>
    </lineage>
</organism>
<keyword evidence="7 9" id="KW-0408">Iron</keyword>
<protein>
    <recommendedName>
        <fullName evidence="12">Cytochrome P450</fullName>
    </recommendedName>
</protein>
<comment type="similarity">
    <text evidence="9">Belongs to the cytochrome P450 family.</text>
</comment>
<dbReference type="EMBL" id="OZ019900">
    <property type="protein sequence ID" value="CAK9234049.1"/>
    <property type="molecule type" value="Genomic_DNA"/>
</dbReference>
<dbReference type="Pfam" id="PF00067">
    <property type="entry name" value="p450"/>
    <property type="match status" value="1"/>
</dbReference>
<keyword evidence="11" id="KW-1185">Reference proteome</keyword>
<dbReference type="PRINTS" id="PR00385">
    <property type="entry name" value="P450"/>
</dbReference>
<dbReference type="PROSITE" id="PS00086">
    <property type="entry name" value="CYTOCHROME_P450"/>
    <property type="match status" value="1"/>
</dbReference>
<evidence type="ECO:0000256" key="2">
    <source>
        <dbReference type="ARBA" id="ARBA00022617"/>
    </source>
</evidence>
<evidence type="ECO:0000256" key="5">
    <source>
        <dbReference type="ARBA" id="ARBA00022989"/>
    </source>
</evidence>
<keyword evidence="5" id="KW-1133">Transmembrane helix</keyword>
<evidence type="ECO:0000256" key="8">
    <source>
        <dbReference type="ARBA" id="ARBA00023136"/>
    </source>
</evidence>
<dbReference type="Proteomes" id="UP001497512">
    <property type="component" value="Chromosome 8"/>
</dbReference>
<dbReference type="PRINTS" id="PR00463">
    <property type="entry name" value="EP450I"/>
</dbReference>
<dbReference type="InterPro" id="IPR002401">
    <property type="entry name" value="Cyt_P450_E_grp-I"/>
</dbReference>
<comment type="subcellular location">
    <subcellularLocation>
        <location evidence="1">Membrane</location>
    </subcellularLocation>
</comment>
<keyword evidence="2 9" id="KW-0349">Heme</keyword>
<dbReference type="InterPro" id="IPR036396">
    <property type="entry name" value="Cyt_P450_sf"/>
</dbReference>
<keyword evidence="4 9" id="KW-0479">Metal-binding</keyword>
<reference evidence="10" key="1">
    <citation type="submission" date="2024-02" db="EMBL/GenBank/DDBJ databases">
        <authorList>
            <consortium name="ELIXIR-Norway"/>
            <consortium name="Elixir Norway"/>
        </authorList>
    </citation>
    <scope>NUCLEOTIDE SEQUENCE</scope>
</reference>
<dbReference type="PANTHER" id="PTHR24282:SF211">
    <property type="entry name" value="CYTOCHROME P450-RELATED"/>
    <property type="match status" value="1"/>
</dbReference>
<keyword evidence="3" id="KW-0812">Transmembrane</keyword>
<dbReference type="PANTHER" id="PTHR24282">
    <property type="entry name" value="CYTOCHROME P450 FAMILY MEMBER"/>
    <property type="match status" value="1"/>
</dbReference>
<evidence type="ECO:0000256" key="9">
    <source>
        <dbReference type="RuleBase" id="RU000461"/>
    </source>
</evidence>
<evidence type="ECO:0000256" key="4">
    <source>
        <dbReference type="ARBA" id="ARBA00022723"/>
    </source>
</evidence>
<evidence type="ECO:0000313" key="10">
    <source>
        <dbReference type="EMBL" id="CAK9234049.1"/>
    </source>
</evidence>
<evidence type="ECO:0008006" key="12">
    <source>
        <dbReference type="Google" id="ProtNLM"/>
    </source>
</evidence>
<evidence type="ECO:0000256" key="7">
    <source>
        <dbReference type="ARBA" id="ARBA00023004"/>
    </source>
</evidence>
<evidence type="ECO:0000313" key="11">
    <source>
        <dbReference type="Proteomes" id="UP001497512"/>
    </source>
</evidence>
<keyword evidence="8" id="KW-0472">Membrane</keyword>